<proteinExistence type="predicted"/>
<dbReference type="PATRIC" id="fig|1423814.6.peg.860"/>
<evidence type="ECO:0000313" key="2">
    <source>
        <dbReference type="EMBL" id="EEJ39747.1"/>
    </source>
</evidence>
<dbReference type="SUPFAM" id="SSF52266">
    <property type="entry name" value="SGNH hydrolase"/>
    <property type="match status" value="1"/>
</dbReference>
<dbReference type="EMBL" id="ACGV01000194">
    <property type="protein sequence ID" value="EEJ39747.1"/>
    <property type="molecule type" value="Genomic_DNA"/>
</dbReference>
<feature type="domain" description="SGNH hydrolase-type esterase" evidence="1">
    <location>
        <begin position="3"/>
        <end position="178"/>
    </location>
</feature>
<organism evidence="2 3">
    <name type="scientific">Limosilactobacillus vaginalis DSM 5837 = ATCC 49540</name>
    <dbReference type="NCBI Taxonomy" id="1423814"/>
    <lineage>
        <taxon>Bacteria</taxon>
        <taxon>Bacillati</taxon>
        <taxon>Bacillota</taxon>
        <taxon>Bacilli</taxon>
        <taxon>Lactobacillales</taxon>
        <taxon>Lactobacillaceae</taxon>
        <taxon>Limosilactobacillus</taxon>
    </lineage>
</organism>
<dbReference type="AlphaFoldDB" id="C2EWG4"/>
<dbReference type="CDD" id="cd00229">
    <property type="entry name" value="SGNH_hydrolase"/>
    <property type="match status" value="1"/>
</dbReference>
<reference evidence="2 3" key="1">
    <citation type="submission" date="2009-01" db="EMBL/GenBank/DDBJ databases">
        <authorList>
            <person name="Qin X."/>
            <person name="Bachman B."/>
            <person name="Battles P."/>
            <person name="Bell A."/>
            <person name="Bess C."/>
            <person name="Bickham C."/>
            <person name="Chaboub L."/>
            <person name="Chen D."/>
            <person name="Coyle M."/>
            <person name="Deiros D.R."/>
            <person name="Dinh H."/>
            <person name="Forbes L."/>
            <person name="Fowler G."/>
            <person name="Francisco L."/>
            <person name="Fu Q."/>
            <person name="Gubbala S."/>
            <person name="Hale W."/>
            <person name="Han Y."/>
            <person name="Hemphill L."/>
            <person name="Highlander S.K."/>
            <person name="Hirani K."/>
            <person name="Hogues M."/>
            <person name="Jackson L."/>
            <person name="Jakkamsetti A."/>
            <person name="Javaid M."/>
            <person name="Jiang H."/>
            <person name="Korchina V."/>
            <person name="Kovar C."/>
            <person name="Lara F."/>
            <person name="Lee S."/>
            <person name="Mata R."/>
            <person name="Mathew T."/>
            <person name="Moen C."/>
            <person name="Morales K."/>
            <person name="Munidasa M."/>
            <person name="Nazareth L."/>
            <person name="Ngo R."/>
            <person name="Nguyen L."/>
            <person name="Okwuonu G."/>
            <person name="Ongeri F."/>
            <person name="Patil S."/>
            <person name="Petrosino J."/>
            <person name="Pham C."/>
            <person name="Pham P."/>
            <person name="Pu L.-L."/>
            <person name="Puazo M."/>
            <person name="Raj R."/>
            <person name="Reid J."/>
            <person name="Rouhana J."/>
            <person name="Saada N."/>
            <person name="Shang Y."/>
            <person name="Simmons D."/>
            <person name="Thornton R."/>
            <person name="Warren J."/>
            <person name="Weissenberger G."/>
            <person name="Zhang J."/>
            <person name="Zhang L."/>
            <person name="Zhou C."/>
            <person name="Zhu D."/>
            <person name="Muzny D."/>
            <person name="Worley K."/>
            <person name="Gibbs R."/>
        </authorList>
    </citation>
    <scope>NUCLEOTIDE SEQUENCE [LARGE SCALE GENOMIC DNA]</scope>
    <source>
        <strain evidence="2 3">ATCC 49540</strain>
    </source>
</reference>
<dbReference type="eggNOG" id="ENOG50346DU">
    <property type="taxonomic scope" value="Bacteria"/>
</dbReference>
<dbReference type="InterPro" id="IPR036514">
    <property type="entry name" value="SGNH_hydro_sf"/>
</dbReference>
<evidence type="ECO:0000259" key="1">
    <source>
        <dbReference type="Pfam" id="PF13472"/>
    </source>
</evidence>
<comment type="caution">
    <text evidence="2">The sequence shown here is derived from an EMBL/GenBank/DDBJ whole genome shotgun (WGS) entry which is preliminary data.</text>
</comment>
<dbReference type="STRING" id="1423814.HMPREF0549_1800"/>
<dbReference type="Proteomes" id="UP000004483">
    <property type="component" value="Unassembled WGS sequence"/>
</dbReference>
<protein>
    <submittedName>
        <fullName evidence="2">GDSL-like protein</fullName>
    </submittedName>
</protein>
<dbReference type="HOGENOM" id="CLU_725203_0_0_9"/>
<sequence length="326" mass="37342">MVALGDSIYAGVSGAGGWVTGNRRIPDMIASRLGWQCDNQALSGAKLAGKDYIDFPQVVKRLNFKNYDVCLLEYGVNDFDWSWESLDDLREALDKGVAKIRSDNPNIQIFYQQPTGTWKHVDSLDKEDGNGWTQNDMARTLADECDVLGIAYYEWTDPIITYANTNETQGDTIHPNPDTMVKIAERLADWLASTANGLIGMYVKNITDIYNRVKKLQNSINSIFMDDSTQLDLTVKPPQIKRLNRTAYLWTIETMMHLQEVMNWVVDLCNQYGIVDVETGENTGYLTLWLPRRLSIDDIYRQKLKDDFDLCNKLLEKLNEHMKIFQ</sequence>
<name>C2EWG4_9LACO</name>
<gene>
    <name evidence="2" type="ORF">HMPREF0549_1800</name>
</gene>
<dbReference type="InterPro" id="IPR013830">
    <property type="entry name" value="SGNH_hydro"/>
</dbReference>
<evidence type="ECO:0000313" key="3">
    <source>
        <dbReference type="Proteomes" id="UP000004483"/>
    </source>
</evidence>
<dbReference type="Gene3D" id="3.40.50.1110">
    <property type="entry name" value="SGNH hydrolase"/>
    <property type="match status" value="1"/>
</dbReference>
<dbReference type="Pfam" id="PF13472">
    <property type="entry name" value="Lipase_GDSL_2"/>
    <property type="match status" value="1"/>
</dbReference>
<accession>C2EWG4</accession>